<keyword evidence="2" id="KW-0472">Membrane</keyword>
<keyword evidence="1" id="KW-0175">Coiled coil</keyword>
<feature type="transmembrane region" description="Helical" evidence="2">
    <location>
        <begin position="19"/>
        <end position="37"/>
    </location>
</feature>
<name>A0A0P8C9R1_9BACT</name>
<organism evidence="3 4">
    <name type="scientific">Algoriphagus marincola HL-49</name>
    <dbReference type="NCBI Taxonomy" id="1305737"/>
    <lineage>
        <taxon>Bacteria</taxon>
        <taxon>Pseudomonadati</taxon>
        <taxon>Bacteroidota</taxon>
        <taxon>Cytophagia</taxon>
        <taxon>Cytophagales</taxon>
        <taxon>Cyclobacteriaceae</taxon>
        <taxon>Algoriphagus</taxon>
    </lineage>
</organism>
<proteinExistence type="predicted"/>
<dbReference type="STRING" id="1305737.GCA_000526355_00276"/>
<evidence type="ECO:0000313" key="3">
    <source>
        <dbReference type="EMBL" id="KPQ19601.1"/>
    </source>
</evidence>
<dbReference type="EMBL" id="LJXT01000007">
    <property type="protein sequence ID" value="KPQ19601.1"/>
    <property type="molecule type" value="Genomic_DNA"/>
</dbReference>
<evidence type="ECO:0000256" key="2">
    <source>
        <dbReference type="SAM" id="Phobius"/>
    </source>
</evidence>
<keyword evidence="2" id="KW-0812">Transmembrane</keyword>
<evidence type="ECO:0000256" key="1">
    <source>
        <dbReference type="SAM" id="Coils"/>
    </source>
</evidence>
<evidence type="ECO:0008006" key="5">
    <source>
        <dbReference type="Google" id="ProtNLM"/>
    </source>
</evidence>
<dbReference type="PATRIC" id="fig|1305737.6.peg.1060"/>
<evidence type="ECO:0000313" key="4">
    <source>
        <dbReference type="Proteomes" id="UP000050421"/>
    </source>
</evidence>
<dbReference type="eggNOG" id="COG1196">
    <property type="taxonomic scope" value="Bacteria"/>
</dbReference>
<comment type="caution">
    <text evidence="3">The sequence shown here is derived from an EMBL/GenBank/DDBJ whole genome shotgun (WGS) entry which is preliminary data.</text>
</comment>
<dbReference type="Proteomes" id="UP000050421">
    <property type="component" value="Unassembled WGS sequence"/>
</dbReference>
<sequence length="309" mass="35516">MDSNFEKDSQPKKDQGKNIIIIVLVLLVIISGIKLYTDYVDRTKKTEEILLLSTENNQLNQRLDSVTYQLNLRIQEIEKLGGDIAALEEVRDQLIAERNSNRQRTANEIAELNRRIQSYNGMLQEKDQEILELRAMNQQLYAENQDLKTTQAEIEEEVAQLNLQKEDLQAKVNVASLLKAENITIAAINRRGKERVETTKDFRNRQIERIKISFNFSENKVAQPGPRNVYVQILAPNEQPIFDVAKGSGTFTVNGAEQFYTVKQDILFDNTGEPLTFYYEKGSDYVSGDHEVRIFVDDYQIGSRTFSVK</sequence>
<protein>
    <recommendedName>
        <fullName evidence="5">Chromosome segregation protein SMC</fullName>
    </recommendedName>
</protein>
<dbReference type="OrthoDB" id="848185at2"/>
<accession>A0A0P8C9R1</accession>
<feature type="coiled-coil region" evidence="1">
    <location>
        <begin position="77"/>
        <end position="178"/>
    </location>
</feature>
<gene>
    <name evidence="3" type="ORF">HLUCCX10_02010</name>
</gene>
<reference evidence="3 4" key="1">
    <citation type="submission" date="2015-09" db="EMBL/GenBank/DDBJ databases">
        <title>Identification and resolution of microdiversity through metagenomic sequencing of parallel consortia.</title>
        <authorList>
            <person name="Nelson W.C."/>
            <person name="Romine M.F."/>
            <person name="Lindemann S.R."/>
        </authorList>
    </citation>
    <scope>NUCLEOTIDE SEQUENCE [LARGE SCALE GENOMIC DNA]</scope>
    <source>
        <strain evidence="3">HL-49</strain>
    </source>
</reference>
<dbReference type="AlphaFoldDB" id="A0A0P8C9R1"/>
<keyword evidence="2" id="KW-1133">Transmembrane helix</keyword>